<protein>
    <submittedName>
        <fullName evidence="1">DUF928 domain-containing protein</fullName>
    </submittedName>
</protein>
<proteinExistence type="predicted"/>
<dbReference type="RefSeq" id="WP_316436893.1">
    <property type="nucleotide sequence ID" value="NZ_CP053587.1"/>
</dbReference>
<dbReference type="AlphaFoldDB" id="A0AA96WKH4"/>
<sequence>MNRIGLDYAWILILTTTGLSTGLMGFTPANYPINDSALTPVSESTSIHVPEVSAPLLMAQTGRGRPVARRGGAGHGSCELGGQTNELLTSIVPRFSGEGLTVASQPMFWVYVPYSLSDSQSMQFLLKDATGSLIYQFTPTETAMLPGVIGIPLPSSVTLSENQEYLWTFTVTCGEMKLTVEGAVTRIALSPALETALQAATTPQERATVYRNSGLWLDALTVLAEQQRAQPNDAATASAWTDLLNQIQLGDVASKPIR</sequence>
<dbReference type="EMBL" id="CP053587">
    <property type="protein sequence ID" value="WNZ27248.1"/>
    <property type="molecule type" value="Genomic_DNA"/>
</dbReference>
<name>A0AA96WKH4_9CYAN</name>
<gene>
    <name evidence="1" type="ORF">HJG54_30605</name>
</gene>
<dbReference type="InterPro" id="IPR010328">
    <property type="entry name" value="DUF928"/>
</dbReference>
<reference evidence="1" key="1">
    <citation type="submission" date="2020-05" db="EMBL/GenBank/DDBJ databases">
        <authorList>
            <person name="Zhu T."/>
            <person name="Keshari N."/>
            <person name="Lu X."/>
        </authorList>
    </citation>
    <scope>NUCLEOTIDE SEQUENCE</scope>
    <source>
        <strain evidence="1">NK1-12</strain>
    </source>
</reference>
<dbReference type="Pfam" id="PF06051">
    <property type="entry name" value="DUF928"/>
    <property type="match status" value="1"/>
</dbReference>
<accession>A0AA96WKH4</accession>
<evidence type="ECO:0000313" key="1">
    <source>
        <dbReference type="EMBL" id="WNZ27248.1"/>
    </source>
</evidence>
<organism evidence="1">
    <name type="scientific">Leptolyngbya sp. NK1-12</name>
    <dbReference type="NCBI Taxonomy" id="2547451"/>
    <lineage>
        <taxon>Bacteria</taxon>
        <taxon>Bacillati</taxon>
        <taxon>Cyanobacteriota</taxon>
        <taxon>Cyanophyceae</taxon>
        <taxon>Leptolyngbyales</taxon>
        <taxon>Leptolyngbyaceae</taxon>
        <taxon>Leptolyngbya group</taxon>
        <taxon>Leptolyngbya</taxon>
    </lineage>
</organism>